<evidence type="ECO:0008006" key="5">
    <source>
        <dbReference type="Google" id="ProtNLM"/>
    </source>
</evidence>
<sequence>MSWFEIVSVVILGGLFWLWFESARVHEIAVARARSQCHVNGVQFLDDTVSLANIKLARDEGGRLALKRTYTFEYSDTGNNRQPGNIIMLGQVVQFLNFNPSLTGADITLH</sequence>
<accession>A0A167IMG5</accession>
<name>A0A167IMG5_9BURK</name>
<dbReference type="InterPro" id="IPR021732">
    <property type="entry name" value="DUF3301"/>
</dbReference>
<dbReference type="Proteomes" id="UP000185680">
    <property type="component" value="Chromosome"/>
</dbReference>
<dbReference type="KEGG" id="hyl:LPB072_19660"/>
<dbReference type="EMBL" id="CP017476">
    <property type="protein sequence ID" value="AOW14713.1"/>
    <property type="molecule type" value="Genomic_DNA"/>
</dbReference>
<reference evidence="2 3" key="1">
    <citation type="submission" date="2016-02" db="EMBL/GenBank/DDBJ databases">
        <title>Draft genome sequence of Hydrogenophaga sp. LPB0072.</title>
        <authorList>
            <person name="Shin S.-K."/>
            <person name="Yi H."/>
        </authorList>
    </citation>
    <scope>NUCLEOTIDE SEQUENCE [LARGE SCALE GENOMIC DNA]</scope>
    <source>
        <strain evidence="2 3">LPB0072</strain>
    </source>
</reference>
<evidence type="ECO:0000313" key="2">
    <source>
        <dbReference type="EMBL" id="OAD43191.1"/>
    </source>
</evidence>
<proteinExistence type="predicted"/>
<dbReference type="AlphaFoldDB" id="A0A167IMG5"/>
<protein>
    <recommendedName>
        <fullName evidence="5">DUF3301 domain-containing protein</fullName>
    </recommendedName>
</protein>
<evidence type="ECO:0000313" key="1">
    <source>
        <dbReference type="EMBL" id="AOW14713.1"/>
    </source>
</evidence>
<keyword evidence="3" id="KW-1185">Reference proteome</keyword>
<dbReference type="STRING" id="1763535.LPB072_19660"/>
<gene>
    <name evidence="1" type="ORF">LPB072_19660</name>
    <name evidence="2" type="ORF">LPB72_04890</name>
</gene>
<reference evidence="1 4" key="2">
    <citation type="submission" date="2016-10" db="EMBL/GenBank/DDBJ databases">
        <title>Hydorgenophaga sp. LPB0072 isolated from gastropod.</title>
        <authorList>
            <person name="Kim E."/>
            <person name="Yi H."/>
        </authorList>
    </citation>
    <scope>NUCLEOTIDE SEQUENCE [LARGE SCALE GENOMIC DNA]</scope>
    <source>
        <strain evidence="1 4">LPB0072</strain>
    </source>
</reference>
<dbReference type="EMBL" id="LVWD01000004">
    <property type="protein sequence ID" value="OAD43191.1"/>
    <property type="molecule type" value="Genomic_DNA"/>
</dbReference>
<dbReference type="Proteomes" id="UP000185657">
    <property type="component" value="Unassembled WGS sequence"/>
</dbReference>
<organism evidence="1 4">
    <name type="scientific">Hydrogenophaga crassostreae</name>
    <dbReference type="NCBI Taxonomy" id="1763535"/>
    <lineage>
        <taxon>Bacteria</taxon>
        <taxon>Pseudomonadati</taxon>
        <taxon>Pseudomonadota</taxon>
        <taxon>Betaproteobacteria</taxon>
        <taxon>Burkholderiales</taxon>
        <taxon>Comamonadaceae</taxon>
        <taxon>Hydrogenophaga</taxon>
    </lineage>
</organism>
<dbReference type="RefSeq" id="WP_066086637.1">
    <property type="nucleotide sequence ID" value="NZ_CP017476.1"/>
</dbReference>
<dbReference type="Pfam" id="PF11743">
    <property type="entry name" value="DUF3301"/>
    <property type="match status" value="1"/>
</dbReference>
<evidence type="ECO:0000313" key="3">
    <source>
        <dbReference type="Proteomes" id="UP000185657"/>
    </source>
</evidence>
<evidence type="ECO:0000313" key="4">
    <source>
        <dbReference type="Proteomes" id="UP000185680"/>
    </source>
</evidence>